<keyword evidence="2" id="KW-1133">Transmembrane helix</keyword>
<name>A0A448WM17_9PLAT</name>
<accession>A0A448WM17</accession>
<organism evidence="3 4">
    <name type="scientific">Protopolystoma xenopodis</name>
    <dbReference type="NCBI Taxonomy" id="117903"/>
    <lineage>
        <taxon>Eukaryota</taxon>
        <taxon>Metazoa</taxon>
        <taxon>Spiralia</taxon>
        <taxon>Lophotrochozoa</taxon>
        <taxon>Platyhelminthes</taxon>
        <taxon>Monogenea</taxon>
        <taxon>Polyopisthocotylea</taxon>
        <taxon>Polystomatidea</taxon>
        <taxon>Polystomatidae</taxon>
        <taxon>Protopolystoma</taxon>
    </lineage>
</organism>
<comment type="caution">
    <text evidence="3">The sequence shown here is derived from an EMBL/GenBank/DDBJ whole genome shotgun (WGS) entry which is preliminary data.</text>
</comment>
<feature type="transmembrane region" description="Helical" evidence="2">
    <location>
        <begin position="463"/>
        <end position="488"/>
    </location>
</feature>
<sequence>MLEKREKMHAEPKNRDKRSHNKGIEEYSEHILKRNEQIPAEEPQLSWPSQSMQVDTPIEVVYSSLQNSEIDEDLPYGDKVEIEEPSNAIGYSALVSRPKVNLIEAGMLTKPKSVCHAWSQAGISLPERDGWFRDPRPADSTHLTDYLYRASLAFHEPKERCLEKREIGVQAFEVKPLSVHDGQNSCLGSGMGLHRFVIESGRVNMQVMQHVSAVASIALQTDPDTDTATESSIHFHPSPHSRSVLTAEESVASSRLLAMTENSSERLVKMDPQSHGILKDVLRTLPNITEVCSFYTIGLDDVSVITMPREMSSVSVQSEGGQTQQLRWDEEKSVSVDISFEQSQNAKAYVELTHPDLESLPRTIQQSLLHLFTNTLELPTPSSVLDSSALLSSTLDQSSSRLPYSAPYYNGLISNEYSSSSPSLLLWDISSDILHHSIYSMSHQNADLQLTAFRSPHFSQVRIFKIIILYSGFANLYIFHFLNIVSYLH</sequence>
<feature type="region of interest" description="Disordered" evidence="1">
    <location>
        <begin position="1"/>
        <end position="28"/>
    </location>
</feature>
<feature type="compositionally biased region" description="Basic and acidic residues" evidence="1">
    <location>
        <begin position="1"/>
        <end position="14"/>
    </location>
</feature>
<evidence type="ECO:0000256" key="2">
    <source>
        <dbReference type="SAM" id="Phobius"/>
    </source>
</evidence>
<dbReference type="Proteomes" id="UP000784294">
    <property type="component" value="Unassembled WGS sequence"/>
</dbReference>
<dbReference type="AlphaFoldDB" id="A0A448WM17"/>
<evidence type="ECO:0000313" key="4">
    <source>
        <dbReference type="Proteomes" id="UP000784294"/>
    </source>
</evidence>
<reference evidence="3" key="1">
    <citation type="submission" date="2018-11" db="EMBL/GenBank/DDBJ databases">
        <authorList>
            <consortium name="Pathogen Informatics"/>
        </authorList>
    </citation>
    <scope>NUCLEOTIDE SEQUENCE</scope>
</reference>
<evidence type="ECO:0000256" key="1">
    <source>
        <dbReference type="SAM" id="MobiDB-lite"/>
    </source>
</evidence>
<keyword evidence="2" id="KW-0472">Membrane</keyword>
<dbReference type="EMBL" id="CAAALY010023222">
    <property type="protein sequence ID" value="VEL15039.1"/>
    <property type="molecule type" value="Genomic_DNA"/>
</dbReference>
<gene>
    <name evidence="3" type="ORF">PXEA_LOCUS8479</name>
</gene>
<keyword evidence="2" id="KW-0812">Transmembrane</keyword>
<proteinExistence type="predicted"/>
<protein>
    <submittedName>
        <fullName evidence="3">Uncharacterized protein</fullName>
    </submittedName>
</protein>
<evidence type="ECO:0000313" key="3">
    <source>
        <dbReference type="EMBL" id="VEL15039.1"/>
    </source>
</evidence>
<keyword evidence="4" id="KW-1185">Reference proteome</keyword>